<reference evidence="3 4" key="1">
    <citation type="journal article" date="2015" name="Genome Announc.">
        <title>Draft Genome Sequence and Gene Annotation of the Entomopathogenic Fungus Verticillium hemipterigenum.</title>
        <authorList>
            <person name="Horn F."/>
            <person name="Habel A."/>
            <person name="Scharf D.H."/>
            <person name="Dworschak J."/>
            <person name="Brakhage A.A."/>
            <person name="Guthke R."/>
            <person name="Hertweck C."/>
            <person name="Linde J."/>
        </authorList>
    </citation>
    <scope>NUCLEOTIDE SEQUENCE [LARGE SCALE GENOMIC DNA]</scope>
</reference>
<dbReference type="STRING" id="1531966.A0A0A1TJV3"/>
<organism evidence="3 4">
    <name type="scientific">[Torrubiella] hemipterigena</name>
    <dbReference type="NCBI Taxonomy" id="1531966"/>
    <lineage>
        <taxon>Eukaryota</taxon>
        <taxon>Fungi</taxon>
        <taxon>Dikarya</taxon>
        <taxon>Ascomycota</taxon>
        <taxon>Pezizomycotina</taxon>
        <taxon>Sordariomycetes</taxon>
        <taxon>Hypocreomycetidae</taxon>
        <taxon>Hypocreales</taxon>
        <taxon>Clavicipitaceae</taxon>
        <taxon>Clavicipitaceae incertae sedis</taxon>
        <taxon>'Torrubiella' clade</taxon>
    </lineage>
</organism>
<dbReference type="InterPro" id="IPR010730">
    <property type="entry name" value="HET"/>
</dbReference>
<sequence length="708" mass="79870">MWLINASSLKLELVYGDSTPKYAVLSHSWGLEEVSLAEFNQAHDDTDVAATIRAKAGYKKIVDACNKTKLDGFNYIWIDTCCIDKSSSAELTEAINSMFAWYRDSEVCYSLLSDLDSDLGQATDSQIKDALASCRWFTRGWCLQELLAPRMMLFFNRHWGQVGDRNNLTHIISDITGVPQSLLTSPPQQDLQDFPIAERISWIAHRKTTRKEDMAYSLLGLLDINMPMLYGEGDKAFIRLQEEVIKKYNDFTIFAWQGKSTVDGDFMPILAPSPANFAGFAAVKQETEQPRSALGRVRNQLAAQFSLSNKGVMFENVWLYSQKPARGFRHHYILFLVYADARFRGVRQDGSYLILQKVSPGLYVRLEATPERMKAFADIPIMDPCIEPVCILNSVTPTMAKELVRWERHAVRLRWRAWDHKGKKYWHIRSLGPRANWDVEGGEFLVHLATEQYMYIEFVPGSFDTNPNSEYFVLVIYVGGTGRKRDTSQIVVNIVDRINWSGVNSTPFKFAYKESLAMQEGMYGPVGDNRQTIEMAGCKITMTVSPATESDGTPYHAIFLDWESQGPVPSLARARSEPWEAEFARADIVGGVGSHMSPMQWTRQGKEIESRQHTGAQLEDAEMVGGVGSHVFPLQRKPQISAFEPKRQRHTGGQPEDVEMVGGVSSHMHPVNQKPTVAPFSWAQSDSQTRSVMDALGLDRGTKTKKKP</sequence>
<dbReference type="AlphaFoldDB" id="A0A0A1TJV3"/>
<evidence type="ECO:0000256" key="1">
    <source>
        <dbReference type="SAM" id="MobiDB-lite"/>
    </source>
</evidence>
<dbReference type="PANTHER" id="PTHR10622:SF12">
    <property type="entry name" value="HET DOMAIN-CONTAINING PROTEIN"/>
    <property type="match status" value="1"/>
</dbReference>
<dbReference type="Proteomes" id="UP000039046">
    <property type="component" value="Unassembled WGS sequence"/>
</dbReference>
<evidence type="ECO:0000259" key="2">
    <source>
        <dbReference type="Pfam" id="PF06985"/>
    </source>
</evidence>
<feature type="domain" description="Heterokaryon incompatibility" evidence="2">
    <location>
        <begin position="22"/>
        <end position="128"/>
    </location>
</feature>
<dbReference type="OrthoDB" id="4955925at2759"/>
<feature type="compositionally biased region" description="Polar residues" evidence="1">
    <location>
        <begin position="682"/>
        <end position="691"/>
    </location>
</feature>
<gene>
    <name evidence="3" type="ORF">VHEMI05889</name>
</gene>
<dbReference type="PANTHER" id="PTHR10622">
    <property type="entry name" value="HET DOMAIN-CONTAINING PROTEIN"/>
    <property type="match status" value="1"/>
</dbReference>
<dbReference type="HOGENOM" id="CLU_389887_0_0_1"/>
<keyword evidence="4" id="KW-1185">Reference proteome</keyword>
<name>A0A0A1TJV3_9HYPO</name>
<protein>
    <recommendedName>
        <fullName evidence="2">Heterokaryon incompatibility domain-containing protein</fullName>
    </recommendedName>
</protein>
<evidence type="ECO:0000313" key="3">
    <source>
        <dbReference type="EMBL" id="CEJ90082.1"/>
    </source>
</evidence>
<dbReference type="Pfam" id="PF06985">
    <property type="entry name" value="HET"/>
    <property type="match status" value="1"/>
</dbReference>
<feature type="region of interest" description="Disordered" evidence="1">
    <location>
        <begin position="638"/>
        <end position="708"/>
    </location>
</feature>
<proteinExistence type="predicted"/>
<accession>A0A0A1TJV3</accession>
<dbReference type="EMBL" id="CDHN01000003">
    <property type="protein sequence ID" value="CEJ90082.1"/>
    <property type="molecule type" value="Genomic_DNA"/>
</dbReference>
<evidence type="ECO:0000313" key="4">
    <source>
        <dbReference type="Proteomes" id="UP000039046"/>
    </source>
</evidence>